<evidence type="ECO:0000256" key="1">
    <source>
        <dbReference type="SAM" id="MobiDB-lite"/>
    </source>
</evidence>
<comment type="caution">
    <text evidence="2">The sequence shown here is derived from an EMBL/GenBank/DDBJ whole genome shotgun (WGS) entry which is preliminary data.</text>
</comment>
<reference evidence="2 3" key="1">
    <citation type="submission" date="2016-07" db="EMBL/GenBank/DDBJ databases">
        <title>Pervasive Adenine N6-methylation of Active Genes in Fungi.</title>
        <authorList>
            <consortium name="DOE Joint Genome Institute"/>
            <person name="Mondo S.J."/>
            <person name="Dannebaum R.O."/>
            <person name="Kuo R.C."/>
            <person name="Labutti K."/>
            <person name="Haridas S."/>
            <person name="Kuo A."/>
            <person name="Salamov A."/>
            <person name="Ahrendt S.R."/>
            <person name="Lipzen A."/>
            <person name="Sullivan W."/>
            <person name="Andreopoulos W.B."/>
            <person name="Clum A."/>
            <person name="Lindquist E."/>
            <person name="Daum C."/>
            <person name="Ramamoorthy G.K."/>
            <person name="Gryganskyi A."/>
            <person name="Culley D."/>
            <person name="Magnuson J.K."/>
            <person name="James T.Y."/>
            <person name="O'Malley M.A."/>
            <person name="Stajich J.E."/>
            <person name="Spatafora J.W."/>
            <person name="Visel A."/>
            <person name="Grigoriev I.V."/>
        </authorList>
    </citation>
    <scope>NUCLEOTIDE SEQUENCE [LARGE SCALE GENOMIC DNA]</scope>
    <source>
        <strain evidence="2 3">62-1032</strain>
    </source>
</reference>
<dbReference type="Proteomes" id="UP000193467">
    <property type="component" value="Unassembled WGS sequence"/>
</dbReference>
<organism evidence="2 3">
    <name type="scientific">Leucosporidium creatinivorum</name>
    <dbReference type="NCBI Taxonomy" id="106004"/>
    <lineage>
        <taxon>Eukaryota</taxon>
        <taxon>Fungi</taxon>
        <taxon>Dikarya</taxon>
        <taxon>Basidiomycota</taxon>
        <taxon>Pucciniomycotina</taxon>
        <taxon>Microbotryomycetes</taxon>
        <taxon>Leucosporidiales</taxon>
        <taxon>Leucosporidium</taxon>
    </lineage>
</organism>
<gene>
    <name evidence="2" type="ORF">BCR35DRAFT_168460</name>
</gene>
<name>A0A1Y2EDP6_9BASI</name>
<feature type="region of interest" description="Disordered" evidence="1">
    <location>
        <begin position="122"/>
        <end position="151"/>
    </location>
</feature>
<dbReference type="EMBL" id="MCGR01000056">
    <property type="protein sequence ID" value="ORY69434.1"/>
    <property type="molecule type" value="Genomic_DNA"/>
</dbReference>
<sequence length="151" mass="16141">MKTHKVKIQKKVVVKKKEGEGAAKVVVEEVADDEEEEDDNGAWIDPLDDGLRSRATISRTTPSATDPSRPFLNLTLAEPSRPLWTEEIVLEAESIDQAANEGEEGVEVVQRAVVPGAGVIGEVKKKGRSRGKGGKKQEGKKDAATAAVEGA</sequence>
<feature type="compositionally biased region" description="Basic residues" evidence="1">
    <location>
        <begin position="125"/>
        <end position="134"/>
    </location>
</feature>
<feature type="region of interest" description="Disordered" evidence="1">
    <location>
        <begin position="29"/>
        <end position="48"/>
    </location>
</feature>
<keyword evidence="3" id="KW-1185">Reference proteome</keyword>
<dbReference type="InParanoid" id="A0A1Y2EDP6"/>
<evidence type="ECO:0000313" key="2">
    <source>
        <dbReference type="EMBL" id="ORY69434.1"/>
    </source>
</evidence>
<feature type="compositionally biased region" description="Acidic residues" evidence="1">
    <location>
        <begin position="29"/>
        <end position="40"/>
    </location>
</feature>
<evidence type="ECO:0000313" key="3">
    <source>
        <dbReference type="Proteomes" id="UP000193467"/>
    </source>
</evidence>
<dbReference type="STRING" id="106004.A0A1Y2EDP6"/>
<protein>
    <submittedName>
        <fullName evidence="2">Uncharacterized protein</fullName>
    </submittedName>
</protein>
<accession>A0A1Y2EDP6</accession>
<proteinExistence type="predicted"/>
<dbReference type="AlphaFoldDB" id="A0A1Y2EDP6"/>